<dbReference type="Proteomes" id="UP000015241">
    <property type="component" value="Unassembled WGS sequence"/>
</dbReference>
<dbReference type="InterPro" id="IPR029047">
    <property type="entry name" value="HSP70_peptide-bd_sf"/>
</dbReference>
<evidence type="ECO:0000256" key="1">
    <source>
        <dbReference type="ARBA" id="ARBA00022741"/>
    </source>
</evidence>
<name>S8EXM0_FOMSC</name>
<dbReference type="STRING" id="743788.S8EXM0"/>
<proteinExistence type="predicted"/>
<dbReference type="Pfam" id="PF00012">
    <property type="entry name" value="HSP70"/>
    <property type="match status" value="1"/>
</dbReference>
<keyword evidence="1" id="KW-0547">Nucleotide-binding</keyword>
<dbReference type="InParanoid" id="S8EXM0"/>
<dbReference type="PANTHER" id="PTHR19375">
    <property type="entry name" value="HEAT SHOCK PROTEIN 70KDA"/>
    <property type="match status" value="1"/>
</dbReference>
<dbReference type="AlphaFoldDB" id="S8EXM0"/>
<evidence type="ECO:0000313" key="4">
    <source>
        <dbReference type="Proteomes" id="UP000015241"/>
    </source>
</evidence>
<protein>
    <submittedName>
        <fullName evidence="3">Uncharacterized protein</fullName>
    </submittedName>
</protein>
<dbReference type="OrthoDB" id="3260447at2759"/>
<dbReference type="HOGENOM" id="CLU_005965_10_4_1"/>
<dbReference type="Gene3D" id="2.60.34.10">
    <property type="entry name" value="Substrate Binding Domain Of DNAk, Chain A, domain 1"/>
    <property type="match status" value="1"/>
</dbReference>
<organism evidence="3 4">
    <name type="scientific">Fomitopsis schrenkii</name>
    <name type="common">Brown rot fungus</name>
    <dbReference type="NCBI Taxonomy" id="2126942"/>
    <lineage>
        <taxon>Eukaryota</taxon>
        <taxon>Fungi</taxon>
        <taxon>Dikarya</taxon>
        <taxon>Basidiomycota</taxon>
        <taxon>Agaricomycotina</taxon>
        <taxon>Agaricomycetes</taxon>
        <taxon>Polyporales</taxon>
        <taxon>Fomitopsis</taxon>
    </lineage>
</organism>
<keyword evidence="2" id="KW-0067">ATP-binding</keyword>
<dbReference type="GO" id="GO:0140662">
    <property type="term" value="F:ATP-dependent protein folding chaperone"/>
    <property type="evidence" value="ECO:0007669"/>
    <property type="project" value="InterPro"/>
</dbReference>
<accession>S8EXM0</accession>
<gene>
    <name evidence="3" type="ORF">FOMPIDRAFT_1055238</name>
</gene>
<dbReference type="GO" id="GO:0005524">
    <property type="term" value="F:ATP binding"/>
    <property type="evidence" value="ECO:0007669"/>
    <property type="project" value="UniProtKB-KW"/>
</dbReference>
<evidence type="ECO:0000256" key="2">
    <source>
        <dbReference type="ARBA" id="ARBA00022840"/>
    </source>
</evidence>
<dbReference type="eggNOG" id="KOG0101">
    <property type="taxonomic scope" value="Eukaryota"/>
</dbReference>
<evidence type="ECO:0000313" key="3">
    <source>
        <dbReference type="EMBL" id="EPS94300.1"/>
    </source>
</evidence>
<dbReference type="EMBL" id="KE504238">
    <property type="protein sequence ID" value="EPS94300.1"/>
    <property type="molecule type" value="Genomic_DNA"/>
</dbReference>
<sequence>MTNLAPRDTVIPTCKSHMSTRLTHTKDNNLLGKFKLSGIPPVPRGVPQIEVFFEIDTNSIMKISAMDKGT</sequence>
<dbReference type="SUPFAM" id="SSF100920">
    <property type="entry name" value="Heat shock protein 70kD (HSP70), peptide-binding domain"/>
    <property type="match status" value="1"/>
</dbReference>
<keyword evidence="4" id="KW-1185">Reference proteome</keyword>
<dbReference type="InterPro" id="IPR013126">
    <property type="entry name" value="Hsp_70_fam"/>
</dbReference>
<reference evidence="3 4" key="1">
    <citation type="journal article" date="2012" name="Science">
        <title>The Paleozoic origin of enzymatic lignin decomposition reconstructed from 31 fungal genomes.</title>
        <authorList>
            <person name="Floudas D."/>
            <person name="Binder M."/>
            <person name="Riley R."/>
            <person name="Barry K."/>
            <person name="Blanchette R.A."/>
            <person name="Henrissat B."/>
            <person name="Martinez A.T."/>
            <person name="Otillar R."/>
            <person name="Spatafora J.W."/>
            <person name="Yadav J.S."/>
            <person name="Aerts A."/>
            <person name="Benoit I."/>
            <person name="Boyd A."/>
            <person name="Carlson A."/>
            <person name="Copeland A."/>
            <person name="Coutinho P.M."/>
            <person name="de Vries R.P."/>
            <person name="Ferreira P."/>
            <person name="Findley K."/>
            <person name="Foster B."/>
            <person name="Gaskell J."/>
            <person name="Glotzer D."/>
            <person name="Gorecki P."/>
            <person name="Heitman J."/>
            <person name="Hesse C."/>
            <person name="Hori C."/>
            <person name="Igarashi K."/>
            <person name="Jurgens J.A."/>
            <person name="Kallen N."/>
            <person name="Kersten P."/>
            <person name="Kohler A."/>
            <person name="Kuees U."/>
            <person name="Kumar T.K.A."/>
            <person name="Kuo A."/>
            <person name="LaButti K."/>
            <person name="Larrondo L.F."/>
            <person name="Lindquist E."/>
            <person name="Ling A."/>
            <person name="Lombard V."/>
            <person name="Lucas S."/>
            <person name="Lundell T."/>
            <person name="Martin R."/>
            <person name="McLaughlin D.J."/>
            <person name="Morgenstern I."/>
            <person name="Morin E."/>
            <person name="Murat C."/>
            <person name="Nagy L.G."/>
            <person name="Nolan M."/>
            <person name="Ohm R.A."/>
            <person name="Patyshakuliyeva A."/>
            <person name="Rokas A."/>
            <person name="Ruiz-Duenas F.J."/>
            <person name="Sabat G."/>
            <person name="Salamov A."/>
            <person name="Samejima M."/>
            <person name="Schmutz J."/>
            <person name="Slot J.C."/>
            <person name="St John F."/>
            <person name="Stenlid J."/>
            <person name="Sun H."/>
            <person name="Sun S."/>
            <person name="Syed K."/>
            <person name="Tsang A."/>
            <person name="Wiebenga A."/>
            <person name="Young D."/>
            <person name="Pisabarro A."/>
            <person name="Eastwood D.C."/>
            <person name="Martin F."/>
            <person name="Cullen D."/>
            <person name="Grigoriev I.V."/>
            <person name="Hibbett D.S."/>
        </authorList>
    </citation>
    <scope>NUCLEOTIDE SEQUENCE</scope>
    <source>
        <strain evidence="4">FP-58527</strain>
    </source>
</reference>